<proteinExistence type="predicted"/>
<feature type="signal peptide" evidence="1">
    <location>
        <begin position="1"/>
        <end position="20"/>
    </location>
</feature>
<feature type="domain" description="PDZ" evidence="2">
    <location>
        <begin position="940"/>
        <end position="990"/>
    </location>
</feature>
<dbReference type="Proteomes" id="UP001166004">
    <property type="component" value="Unassembled WGS sequence"/>
</dbReference>
<comment type="caution">
    <text evidence="3">The sequence shown here is derived from an EMBL/GenBank/DDBJ whole genome shotgun (WGS) entry which is preliminary data.</text>
</comment>
<keyword evidence="4" id="KW-1185">Reference proteome</keyword>
<dbReference type="RefSeq" id="WP_169036385.1">
    <property type="nucleotide sequence ID" value="NZ_LANA01000002.1"/>
</dbReference>
<reference evidence="3 4" key="1">
    <citation type="submission" date="2019-07" db="EMBL/GenBank/DDBJ databases">
        <title>SAR11 Genome Evolution.</title>
        <authorList>
            <person name="Giovannoni S."/>
        </authorList>
    </citation>
    <scope>NUCLEOTIDE SEQUENCE [LARGE SCALE GENOMIC DNA]</scope>
    <source>
        <strain evidence="3 4">HTCC9565</strain>
    </source>
</reference>
<dbReference type="InterPro" id="IPR001478">
    <property type="entry name" value="PDZ"/>
</dbReference>
<dbReference type="SUPFAM" id="SSF50156">
    <property type="entry name" value="PDZ domain-like"/>
    <property type="match status" value="1"/>
</dbReference>
<dbReference type="Pfam" id="PF13180">
    <property type="entry name" value="PDZ_2"/>
    <property type="match status" value="1"/>
</dbReference>
<gene>
    <name evidence="3" type="ORF">VP91_00010360</name>
</gene>
<evidence type="ECO:0000256" key="1">
    <source>
        <dbReference type="SAM" id="SignalP"/>
    </source>
</evidence>
<evidence type="ECO:0000259" key="2">
    <source>
        <dbReference type="PROSITE" id="PS50106"/>
    </source>
</evidence>
<evidence type="ECO:0000313" key="4">
    <source>
        <dbReference type="Proteomes" id="UP001166004"/>
    </source>
</evidence>
<sequence length="1031" mass="119610">MKKLLSLIFFTLFFSNVAFSDDVIYEYSDKLSNKELSTNQIVEICKEYESKNIDLGQYDQATFNTGRGIENYCATMKMRAEFKTEAKYDYIQESWGKLDIEKLYFKYLSNKFFKLEIPKNKERSCKIDIKNEKRVTLYEISRRCGVEKIITYEESMEEPKCTSEPCNLVKIEYEGEDDLKNNWINIIDHFYADANNDGYMDLVIRFQKDGAYSMGAQTMTAAVTSFREGDKTQLNSFEKRYVDQSTTYANYLTTCSKYKRSYPFTSAIANITEVEVFIGKNLDVDCLVKKFEEHQKTYPVKSFLSDKPLKPQKIILNKETSKSLTNNLTYEKYEMSSLVDQKCGESCVYTSEALIIHKNKYWYVKGSNDRGLKAEMYSNDELLITNMMTTHKRKYTFDTNYIGRFDEDAMTTFAKDQNVYLNACGPDPKKYYDKPFNIQNIVTEVPNRITKLEKSKYERKFQTIANSTINLDGNKIDISVSNFRDLMIRDNDGHVLATRKISGASSLYELKHKGKVVAWGVGWDQYCENINPNFTALRIFLPVKKNNKISIEQKLTSLNVSPFYKATINSKKLIISDAVKITGSSNAANYYYQGQKFYELDHVNGFKSIDTYEELHEKIDVLQISPARMVNILARFYETEVLNKYTRANFDNIYKDLLANYHWDLFYEFGDNIFQTNLASSIDDLAISDQIKDALRAREKRELAWDDFPPIVWEIPNLKKNCFKQKTYETLKELARNCYFFHSSYVMEYGFDDAKWFAVQTEFKDSKDLLNEDKDKRFEEFLDYQINDMKSFVWEDLGMDGTVVDELLSIFQRANGGYTISKDKRYVVISGCEYKNCTKKGLVFIDTEVNYVIALIRHQSYQPDKTDNAVESDDWLVLSQAHDKYKNLPKEFIDAVTKWRLVEGQAVGEDSLPLPRIIRFVGGFNKDIEVLNYTDPDKTRDDRNGWLGVRIKQIDKDNNSVVVIDTVTEDGPASLAGVKSGDIILSLNNKIIATKEELLYLLSQLKADQIVDFKVIRKGKRIDLNVKLGAK</sequence>
<dbReference type="Gene3D" id="2.30.42.10">
    <property type="match status" value="1"/>
</dbReference>
<evidence type="ECO:0000313" key="3">
    <source>
        <dbReference type="EMBL" id="NMN67885.1"/>
    </source>
</evidence>
<dbReference type="PROSITE" id="PS50106">
    <property type="entry name" value="PDZ"/>
    <property type="match status" value="1"/>
</dbReference>
<dbReference type="SMART" id="SM00228">
    <property type="entry name" value="PDZ"/>
    <property type="match status" value="1"/>
</dbReference>
<dbReference type="EMBL" id="LANA01000002">
    <property type="protein sequence ID" value="NMN67885.1"/>
    <property type="molecule type" value="Genomic_DNA"/>
</dbReference>
<feature type="chain" id="PRO_5046915266" evidence="1">
    <location>
        <begin position="21"/>
        <end position="1031"/>
    </location>
</feature>
<name>A0ABX1T197_PELUQ</name>
<dbReference type="InterPro" id="IPR036034">
    <property type="entry name" value="PDZ_sf"/>
</dbReference>
<accession>A0ABX1T197</accession>
<protein>
    <submittedName>
        <fullName evidence="3">Trypsin-like serine proteases, typically periplasmic, containing C-terminal PDZ domain</fullName>
    </submittedName>
</protein>
<keyword evidence="1" id="KW-0732">Signal</keyword>
<organism evidence="3 4">
    <name type="scientific">Pelagibacter ubique</name>
    <dbReference type="NCBI Taxonomy" id="198252"/>
    <lineage>
        <taxon>Bacteria</taxon>
        <taxon>Pseudomonadati</taxon>
        <taxon>Pseudomonadota</taxon>
        <taxon>Alphaproteobacteria</taxon>
        <taxon>Candidatus Pelagibacterales</taxon>
        <taxon>Candidatus Pelagibacteraceae</taxon>
        <taxon>Candidatus Pelagibacter</taxon>
    </lineage>
</organism>